<reference evidence="1 2" key="1">
    <citation type="submission" date="2020-02" db="EMBL/GenBank/DDBJ databases">
        <title>Draft genome sequence of Haematococcus lacustris strain NIES-144.</title>
        <authorList>
            <person name="Morimoto D."/>
            <person name="Nakagawa S."/>
            <person name="Yoshida T."/>
            <person name="Sawayama S."/>
        </authorList>
    </citation>
    <scope>NUCLEOTIDE SEQUENCE [LARGE SCALE GENOMIC DNA]</scope>
    <source>
        <strain evidence="1 2">NIES-144</strain>
    </source>
</reference>
<keyword evidence="2" id="KW-1185">Reference proteome</keyword>
<gene>
    <name evidence="1" type="ORF">HaLaN_28300</name>
</gene>
<feature type="non-terminal residue" evidence="1">
    <location>
        <position position="1"/>
    </location>
</feature>
<organism evidence="1 2">
    <name type="scientific">Haematococcus lacustris</name>
    <name type="common">Green alga</name>
    <name type="synonym">Haematococcus pluvialis</name>
    <dbReference type="NCBI Taxonomy" id="44745"/>
    <lineage>
        <taxon>Eukaryota</taxon>
        <taxon>Viridiplantae</taxon>
        <taxon>Chlorophyta</taxon>
        <taxon>core chlorophytes</taxon>
        <taxon>Chlorophyceae</taxon>
        <taxon>CS clade</taxon>
        <taxon>Chlamydomonadales</taxon>
        <taxon>Haematococcaceae</taxon>
        <taxon>Haematococcus</taxon>
    </lineage>
</organism>
<accession>A0A6A0ABG9</accession>
<evidence type="ECO:0000313" key="1">
    <source>
        <dbReference type="EMBL" id="GFH29611.1"/>
    </source>
</evidence>
<proteinExistence type="predicted"/>
<dbReference type="Proteomes" id="UP000485058">
    <property type="component" value="Unassembled WGS sequence"/>
</dbReference>
<feature type="non-terminal residue" evidence="1">
    <location>
        <position position="95"/>
    </location>
</feature>
<protein>
    <submittedName>
        <fullName evidence="1">Uncharacterized protein</fullName>
    </submittedName>
</protein>
<comment type="caution">
    <text evidence="1">The sequence shown here is derived from an EMBL/GenBank/DDBJ whole genome shotgun (WGS) entry which is preliminary data.</text>
</comment>
<sequence>IARTAAGVDGQQQQAVGVWQCRLQVAAGCRCAAVHEQKQQAAVHVLQCIRQQQQQDVVLYQQSAATLSPSEKNVAWYKSFQKAVLSFRSVPCHTS</sequence>
<dbReference type="EMBL" id="BLLF01004436">
    <property type="protein sequence ID" value="GFH29611.1"/>
    <property type="molecule type" value="Genomic_DNA"/>
</dbReference>
<name>A0A6A0ABG9_HAELA</name>
<dbReference type="AlphaFoldDB" id="A0A6A0ABG9"/>
<evidence type="ECO:0000313" key="2">
    <source>
        <dbReference type="Proteomes" id="UP000485058"/>
    </source>
</evidence>